<dbReference type="PROSITE" id="PS50006">
    <property type="entry name" value="FHA_DOMAIN"/>
    <property type="match status" value="1"/>
</dbReference>
<dbReference type="AlphaFoldDB" id="A0A4V3FUZ6"/>
<comment type="caution">
    <text evidence="3">The sequence shown here is derived from an EMBL/GenBank/DDBJ whole genome shotgun (WGS) entry which is preliminary data.</text>
</comment>
<keyword evidence="4" id="KW-1185">Reference proteome</keyword>
<evidence type="ECO:0000256" key="1">
    <source>
        <dbReference type="ARBA" id="ARBA00022553"/>
    </source>
</evidence>
<dbReference type="SUPFAM" id="SSF49879">
    <property type="entry name" value="SMAD/FHA domain"/>
    <property type="match status" value="1"/>
</dbReference>
<evidence type="ECO:0000313" key="3">
    <source>
        <dbReference type="EMBL" id="TDV57181.1"/>
    </source>
</evidence>
<evidence type="ECO:0000259" key="2">
    <source>
        <dbReference type="PROSITE" id="PS50006"/>
    </source>
</evidence>
<sequence length="274" mass="29333">MTHKKVSMTQGMYPLGRLTPSLVRQEPLFAGATAPAGTLFVLGDAGGYAAAAVSGRELLVGRNTPDVHVAIGSGDAYVSREHATLRCVPYGGTTQWVIRNGGKLPIRMPDNAPLLSAHEAPLPGGYTPLYIQGEQLHVVEVLVSDGRRRRGAVSPQTSTGNLRLPLTRREWLVLVAMFADVLAREDQAMPNSWNGTAKLLNTVPGQSGWTDRKAENVVDGVRQRLTSAGIERLTRETAPSEALKANLARVLLDTGTLVPDDLRVLTTGIGNTES</sequence>
<dbReference type="InterPro" id="IPR000253">
    <property type="entry name" value="FHA_dom"/>
</dbReference>
<keyword evidence="1" id="KW-0597">Phosphoprotein</keyword>
<dbReference type="EMBL" id="SOCP01000001">
    <property type="protein sequence ID" value="TDV57181.1"/>
    <property type="molecule type" value="Genomic_DNA"/>
</dbReference>
<protein>
    <recommendedName>
        <fullName evidence="2">FHA domain-containing protein</fullName>
    </recommendedName>
</protein>
<accession>A0A4V3FUZ6</accession>
<proteinExistence type="predicted"/>
<dbReference type="InterPro" id="IPR008984">
    <property type="entry name" value="SMAD_FHA_dom_sf"/>
</dbReference>
<evidence type="ECO:0000313" key="4">
    <source>
        <dbReference type="Proteomes" id="UP000294927"/>
    </source>
</evidence>
<reference evidence="3 4" key="1">
    <citation type="submission" date="2019-03" db="EMBL/GenBank/DDBJ databases">
        <title>Genomic Encyclopedia of Archaeal and Bacterial Type Strains, Phase II (KMG-II): from individual species to whole genera.</title>
        <authorList>
            <person name="Goeker M."/>
        </authorList>
    </citation>
    <scope>NUCLEOTIDE SEQUENCE [LARGE SCALE GENOMIC DNA]</scope>
    <source>
        <strain evidence="3 4">DSM 45499</strain>
    </source>
</reference>
<gene>
    <name evidence="3" type="ORF">CLV71_10152</name>
</gene>
<name>A0A4V3FUZ6_9PSEU</name>
<feature type="domain" description="FHA" evidence="2">
    <location>
        <begin position="58"/>
        <end position="120"/>
    </location>
</feature>
<organism evidence="3 4">
    <name type="scientific">Actinophytocola oryzae</name>
    <dbReference type="NCBI Taxonomy" id="502181"/>
    <lineage>
        <taxon>Bacteria</taxon>
        <taxon>Bacillati</taxon>
        <taxon>Actinomycetota</taxon>
        <taxon>Actinomycetes</taxon>
        <taxon>Pseudonocardiales</taxon>
        <taxon>Pseudonocardiaceae</taxon>
    </lineage>
</organism>
<dbReference type="Proteomes" id="UP000294927">
    <property type="component" value="Unassembled WGS sequence"/>
</dbReference>